<dbReference type="AlphaFoldDB" id="A0A085NJS4"/>
<reference evidence="1" key="1">
    <citation type="journal article" date="2014" name="Nat. Genet.">
        <title>Genome and transcriptome of the porcine whipworm Trichuris suis.</title>
        <authorList>
            <person name="Jex A.R."/>
            <person name="Nejsum P."/>
            <person name="Schwarz E.M."/>
            <person name="Hu L."/>
            <person name="Young N.D."/>
            <person name="Hall R.S."/>
            <person name="Korhonen P.K."/>
            <person name="Liao S."/>
            <person name="Thamsborg S."/>
            <person name="Xia J."/>
            <person name="Xu P."/>
            <person name="Wang S."/>
            <person name="Scheerlinck J.P."/>
            <person name="Hofmann A."/>
            <person name="Sternberg P.W."/>
            <person name="Wang J."/>
            <person name="Gasser R.B."/>
        </authorList>
    </citation>
    <scope>NUCLEOTIDE SEQUENCE [LARGE SCALE GENOMIC DNA]</scope>
    <source>
        <strain evidence="1">DCEP-RM93F</strain>
    </source>
</reference>
<dbReference type="Proteomes" id="UP000030758">
    <property type="component" value="Unassembled WGS sequence"/>
</dbReference>
<gene>
    <name evidence="1" type="ORF">M514_18105</name>
</gene>
<proteinExistence type="predicted"/>
<name>A0A085NJS4_9BILA</name>
<dbReference type="EMBL" id="KL367493">
    <property type="protein sequence ID" value="KFD69720.1"/>
    <property type="molecule type" value="Genomic_DNA"/>
</dbReference>
<evidence type="ECO:0000313" key="1">
    <source>
        <dbReference type="EMBL" id="KFD69720.1"/>
    </source>
</evidence>
<organism evidence="1">
    <name type="scientific">Trichuris suis</name>
    <name type="common">pig whipworm</name>
    <dbReference type="NCBI Taxonomy" id="68888"/>
    <lineage>
        <taxon>Eukaryota</taxon>
        <taxon>Metazoa</taxon>
        <taxon>Ecdysozoa</taxon>
        <taxon>Nematoda</taxon>
        <taxon>Enoplea</taxon>
        <taxon>Dorylaimia</taxon>
        <taxon>Trichinellida</taxon>
        <taxon>Trichuridae</taxon>
        <taxon>Trichuris</taxon>
    </lineage>
</organism>
<sequence length="77" mass="8402">MTKSEKNVRIFSILVPVTKRMESALLVEMSVNKRFAEVPSSFPMLYVYTCNRGSDCQGAGKQKVMLVPGCLVTAGSA</sequence>
<protein>
    <submittedName>
        <fullName evidence="1">Uncharacterized protein</fullName>
    </submittedName>
</protein>
<accession>A0A085NJS4</accession>